<evidence type="ECO:0000313" key="3">
    <source>
        <dbReference type="Proteomes" id="UP000822688"/>
    </source>
</evidence>
<comment type="caution">
    <text evidence="2">The sequence shown here is derived from an EMBL/GenBank/DDBJ whole genome shotgun (WGS) entry which is preliminary data.</text>
</comment>
<accession>A0A8T0G9W9</accession>
<dbReference type="AlphaFoldDB" id="A0A8T0G9W9"/>
<dbReference type="Proteomes" id="UP000822688">
    <property type="component" value="Chromosome 11"/>
</dbReference>
<protein>
    <submittedName>
        <fullName evidence="2">Uncharacterized protein</fullName>
    </submittedName>
</protein>
<dbReference type="EMBL" id="CM026432">
    <property type="protein sequence ID" value="KAG0555983.1"/>
    <property type="molecule type" value="Genomic_DNA"/>
</dbReference>
<feature type="chain" id="PRO_5035807988" evidence="1">
    <location>
        <begin position="21"/>
        <end position="51"/>
    </location>
</feature>
<feature type="signal peptide" evidence="1">
    <location>
        <begin position="1"/>
        <end position="20"/>
    </location>
</feature>
<keyword evidence="1" id="KW-0732">Signal</keyword>
<gene>
    <name evidence="2" type="ORF">KC19_11G017600</name>
</gene>
<organism evidence="2 3">
    <name type="scientific">Ceratodon purpureus</name>
    <name type="common">Fire moss</name>
    <name type="synonym">Dicranum purpureum</name>
    <dbReference type="NCBI Taxonomy" id="3225"/>
    <lineage>
        <taxon>Eukaryota</taxon>
        <taxon>Viridiplantae</taxon>
        <taxon>Streptophyta</taxon>
        <taxon>Embryophyta</taxon>
        <taxon>Bryophyta</taxon>
        <taxon>Bryophytina</taxon>
        <taxon>Bryopsida</taxon>
        <taxon>Dicranidae</taxon>
        <taxon>Pseudoditrichales</taxon>
        <taxon>Ditrichaceae</taxon>
        <taxon>Ceratodon</taxon>
    </lineage>
</organism>
<reference evidence="2 3" key="1">
    <citation type="submission" date="2020-06" db="EMBL/GenBank/DDBJ databases">
        <title>WGS assembly of Ceratodon purpureus strain R40.</title>
        <authorList>
            <person name="Carey S.B."/>
            <person name="Jenkins J."/>
            <person name="Shu S."/>
            <person name="Lovell J.T."/>
            <person name="Sreedasyam A."/>
            <person name="Maumus F."/>
            <person name="Tiley G.P."/>
            <person name="Fernandez-Pozo N."/>
            <person name="Barry K."/>
            <person name="Chen C."/>
            <person name="Wang M."/>
            <person name="Lipzen A."/>
            <person name="Daum C."/>
            <person name="Saski C.A."/>
            <person name="Payton A.C."/>
            <person name="Mcbreen J.C."/>
            <person name="Conrad R.E."/>
            <person name="Kollar L.M."/>
            <person name="Olsson S."/>
            <person name="Huttunen S."/>
            <person name="Landis J.B."/>
            <person name="Wickett N.J."/>
            <person name="Johnson M.G."/>
            <person name="Rensing S.A."/>
            <person name="Grimwood J."/>
            <person name="Schmutz J."/>
            <person name="Mcdaniel S.F."/>
        </authorList>
    </citation>
    <scope>NUCLEOTIDE SEQUENCE [LARGE SCALE GENOMIC DNA]</scope>
    <source>
        <strain evidence="2 3">R40</strain>
    </source>
</reference>
<keyword evidence="3" id="KW-1185">Reference proteome</keyword>
<proteinExistence type="predicted"/>
<name>A0A8T0G9W9_CERPU</name>
<evidence type="ECO:0000313" key="2">
    <source>
        <dbReference type="EMBL" id="KAG0555983.1"/>
    </source>
</evidence>
<evidence type="ECO:0000256" key="1">
    <source>
        <dbReference type="SAM" id="SignalP"/>
    </source>
</evidence>
<sequence length="51" mass="5680">MCWQSLSFTGLCCTTQLVWACGPYLRITQSSEPVTLFLSAPLFSTCTELED</sequence>